<sequence length="425" mass="47422">MGKNKYDLVKRREKILKKMARPLYDKPNNSTYLVITQPFGMQQNPTARGAIDVNRLSSWISWVSRRQSVVEAVYTMSTTISGLLQKDEIIVKISEGVDTALLLGKHKYCNILTKSWPVDPGLESCVFEYNYQCNGDPAGHNWREYIGSDVHVPPGYFRDPYPVPTWAVRPPQLVGLVHSLPGSLPRTPSPEPLPETSNHSQKDVKMEPNHSFYKTYNAVPDPAKVDYPNHPDSSIKYEAPVNVSVKREQVFQVKHEPSDMKLTLSQSGNEDPQGTGVGPSGVRELGVKQEPENAQSIACTPGPSQALWSEWSRYQSQHVLAAPVEHEANTPQSSIVTQSLRTTGSFTFVPKVLGPLPSFKTKREQPGGEVLEEAQDGKKQCIRDVELDLYCPSTLASCKTSRYLIVMIVQTIIVDISCELLYNVT</sequence>
<evidence type="ECO:0000313" key="3">
    <source>
        <dbReference type="Proteomes" id="UP001203297"/>
    </source>
</evidence>
<dbReference type="EMBL" id="WTXG01000002">
    <property type="protein sequence ID" value="KAI0307375.1"/>
    <property type="molecule type" value="Genomic_DNA"/>
</dbReference>
<evidence type="ECO:0000313" key="2">
    <source>
        <dbReference type="EMBL" id="KAI0307375.1"/>
    </source>
</evidence>
<protein>
    <submittedName>
        <fullName evidence="2">Uncharacterized protein</fullName>
    </submittedName>
</protein>
<feature type="region of interest" description="Disordered" evidence="1">
    <location>
        <begin position="180"/>
        <end position="203"/>
    </location>
</feature>
<proteinExistence type="predicted"/>
<feature type="compositionally biased region" description="Polar residues" evidence="1">
    <location>
        <begin position="263"/>
        <end position="272"/>
    </location>
</feature>
<dbReference type="AlphaFoldDB" id="A0AAD4MC68"/>
<comment type="caution">
    <text evidence="2">The sequence shown here is derived from an EMBL/GenBank/DDBJ whole genome shotgun (WGS) entry which is preliminary data.</text>
</comment>
<accession>A0AAD4MC68</accession>
<reference evidence="2" key="1">
    <citation type="journal article" date="2022" name="New Phytol.">
        <title>Evolutionary transition to the ectomycorrhizal habit in the genomes of a hyperdiverse lineage of mushroom-forming fungi.</title>
        <authorList>
            <person name="Looney B."/>
            <person name="Miyauchi S."/>
            <person name="Morin E."/>
            <person name="Drula E."/>
            <person name="Courty P.E."/>
            <person name="Kohler A."/>
            <person name="Kuo A."/>
            <person name="LaButti K."/>
            <person name="Pangilinan J."/>
            <person name="Lipzen A."/>
            <person name="Riley R."/>
            <person name="Andreopoulos W."/>
            <person name="He G."/>
            <person name="Johnson J."/>
            <person name="Nolan M."/>
            <person name="Tritt A."/>
            <person name="Barry K.W."/>
            <person name="Grigoriev I.V."/>
            <person name="Nagy L.G."/>
            <person name="Hibbett D."/>
            <person name="Henrissat B."/>
            <person name="Matheny P.B."/>
            <person name="Labbe J."/>
            <person name="Martin F.M."/>
        </authorList>
    </citation>
    <scope>NUCLEOTIDE SEQUENCE</scope>
    <source>
        <strain evidence="2">BPL690</strain>
    </source>
</reference>
<gene>
    <name evidence="2" type="ORF">B0F90DRAFT_1665589</name>
</gene>
<evidence type="ECO:0000256" key="1">
    <source>
        <dbReference type="SAM" id="MobiDB-lite"/>
    </source>
</evidence>
<organism evidence="2 3">
    <name type="scientific">Multifurca ochricompacta</name>
    <dbReference type="NCBI Taxonomy" id="376703"/>
    <lineage>
        <taxon>Eukaryota</taxon>
        <taxon>Fungi</taxon>
        <taxon>Dikarya</taxon>
        <taxon>Basidiomycota</taxon>
        <taxon>Agaricomycotina</taxon>
        <taxon>Agaricomycetes</taxon>
        <taxon>Russulales</taxon>
        <taxon>Russulaceae</taxon>
        <taxon>Multifurca</taxon>
    </lineage>
</organism>
<keyword evidence="3" id="KW-1185">Reference proteome</keyword>
<dbReference type="Proteomes" id="UP001203297">
    <property type="component" value="Unassembled WGS sequence"/>
</dbReference>
<name>A0AAD4MC68_9AGAM</name>
<feature type="region of interest" description="Disordered" evidence="1">
    <location>
        <begin position="259"/>
        <end position="283"/>
    </location>
</feature>